<proteinExistence type="inferred from homology"/>
<keyword evidence="3" id="KW-0136">Cellulose degradation</keyword>
<evidence type="ECO:0000259" key="8">
    <source>
        <dbReference type="Pfam" id="PF00150"/>
    </source>
</evidence>
<dbReference type="GO" id="GO:0009986">
    <property type="term" value="C:cell surface"/>
    <property type="evidence" value="ECO:0007669"/>
    <property type="project" value="TreeGrafter"/>
</dbReference>
<dbReference type="SUPFAM" id="SSF49313">
    <property type="entry name" value="Cadherin-like"/>
    <property type="match status" value="2"/>
</dbReference>
<dbReference type="GO" id="GO:0005576">
    <property type="term" value="C:extracellular region"/>
    <property type="evidence" value="ECO:0007669"/>
    <property type="project" value="TreeGrafter"/>
</dbReference>
<dbReference type="GO" id="GO:0016020">
    <property type="term" value="C:membrane"/>
    <property type="evidence" value="ECO:0007669"/>
    <property type="project" value="InterPro"/>
</dbReference>
<evidence type="ECO:0000256" key="6">
    <source>
        <dbReference type="ARBA" id="ARBA00023326"/>
    </source>
</evidence>
<comment type="caution">
    <text evidence="9">The sequence shown here is derived from an EMBL/GenBank/DDBJ whole genome shotgun (WGS) entry which is preliminary data.</text>
</comment>
<dbReference type="AlphaFoldDB" id="A0A1Y5E2L6"/>
<dbReference type="Gene3D" id="3.20.20.80">
    <property type="entry name" value="Glycosidases"/>
    <property type="match status" value="1"/>
</dbReference>
<evidence type="ECO:0000256" key="2">
    <source>
        <dbReference type="ARBA" id="ARBA00022801"/>
    </source>
</evidence>
<evidence type="ECO:0000313" key="9">
    <source>
        <dbReference type="EMBL" id="OUR76460.1"/>
    </source>
</evidence>
<dbReference type="SUPFAM" id="SSF51445">
    <property type="entry name" value="(Trans)glycosidases"/>
    <property type="match status" value="1"/>
</dbReference>
<keyword evidence="6" id="KW-0624">Polysaccharide degradation</keyword>
<dbReference type="EMBL" id="MAAF01000102">
    <property type="protein sequence ID" value="OUR76460.1"/>
    <property type="molecule type" value="Genomic_DNA"/>
</dbReference>
<dbReference type="InterPro" id="IPR001547">
    <property type="entry name" value="Glyco_hydro_5"/>
</dbReference>
<organism evidence="9 10">
    <name type="scientific">Colwellia psychrerythraea</name>
    <name type="common">Vibrio psychroerythus</name>
    <dbReference type="NCBI Taxonomy" id="28229"/>
    <lineage>
        <taxon>Bacteria</taxon>
        <taxon>Pseudomonadati</taxon>
        <taxon>Pseudomonadota</taxon>
        <taxon>Gammaproteobacteria</taxon>
        <taxon>Alteromonadales</taxon>
        <taxon>Colwelliaceae</taxon>
        <taxon>Colwellia</taxon>
    </lineage>
</organism>
<sequence length="613" mass="67170">MKIKFPNTKAIISYLITALVIALLNVKLSYADILDTQTPILPNDMVKKLGSGIDVTWSEVPSKIDEYTTQATIEFANKGFKHFRLRVANDDVAAITAFLDQQIQDSLDNGVIPIIANQSHSFEDNPTAETQAAWVKWWGDMAEHYKDYPYEVMFDLIIEIASRSTLSDEPVEQLNEAYEQAVTAIRATGGYNAERIIIFSAHKRSDPTKLHLLDIPTQGNGYLIAEFHEGYASGPSIDPTNPHYYWDGSEAEIKLMSDRADAAVTWSNDTGIPIWEGAWMPGNYNKGDDYDIERQIKFLTDFIKVLNDRKIPHAVNATKKFYDVATNKWTALEPVVDAIIALSIDLSADLDTDEENQAPVWSNTTFTLANVEQDTNYMLNLSAKVSDVENYAITFAKISGPEWLTVSSAGIISGTPSAVDVGDNEWVISATDGENNSGINSGNIVNANFFITVTESIKFPPPEEEPVNTAPTFVSAIIEKAAITVGQGIAESLSNDAMDEQSNLLIYKKVSGPSWLSIAETGDLSGIAGAADVGLNSFVIEVSDEGNLTDLAILELEVLSIAAELPPAAPIEPVVDKPAIELDQSSAGNFSFSLFCLLLCLLLRKTTFRNKLF</sequence>
<keyword evidence="2 7" id="KW-0378">Hydrolase</keyword>
<dbReference type="Proteomes" id="UP000243053">
    <property type="component" value="Unassembled WGS sequence"/>
</dbReference>
<feature type="domain" description="Glycoside hydrolase family 5" evidence="8">
    <location>
        <begin position="59"/>
        <end position="310"/>
    </location>
</feature>
<dbReference type="InterPro" id="IPR017853">
    <property type="entry name" value="GH"/>
</dbReference>
<comment type="similarity">
    <text evidence="1 7">Belongs to the glycosyl hydrolase 5 (cellulase A) family.</text>
</comment>
<dbReference type="GO" id="GO:0008422">
    <property type="term" value="F:beta-glucosidase activity"/>
    <property type="evidence" value="ECO:0007669"/>
    <property type="project" value="TreeGrafter"/>
</dbReference>
<dbReference type="PANTHER" id="PTHR31297">
    <property type="entry name" value="GLUCAN ENDO-1,6-BETA-GLUCOSIDASE B"/>
    <property type="match status" value="1"/>
</dbReference>
<name>A0A1Y5E2L6_COLPS</name>
<protein>
    <recommendedName>
        <fullName evidence="8">Glycoside hydrolase family 5 domain-containing protein</fullName>
    </recommendedName>
</protein>
<evidence type="ECO:0000256" key="1">
    <source>
        <dbReference type="ARBA" id="ARBA00005641"/>
    </source>
</evidence>
<dbReference type="Pfam" id="PF00150">
    <property type="entry name" value="Cellulase"/>
    <property type="match status" value="1"/>
</dbReference>
<dbReference type="GO" id="GO:0030245">
    <property type="term" value="P:cellulose catabolic process"/>
    <property type="evidence" value="ECO:0007669"/>
    <property type="project" value="UniProtKB-KW"/>
</dbReference>
<evidence type="ECO:0000256" key="7">
    <source>
        <dbReference type="RuleBase" id="RU361153"/>
    </source>
</evidence>
<keyword evidence="5 7" id="KW-0326">Glycosidase</keyword>
<reference evidence="10" key="1">
    <citation type="journal article" date="2017" name="Proc. Natl. Acad. Sci. U.S.A.">
        <title>Simulation of Deepwater Horizon oil plume reveals substrate specialization within a complex community of hydrocarbon degraders.</title>
        <authorList>
            <person name="Hu P."/>
            <person name="Dubinsky E.A."/>
            <person name="Probst A.J."/>
            <person name="Wang J."/>
            <person name="Sieber C.M.K."/>
            <person name="Tom L.M."/>
            <person name="Gardinali P."/>
            <person name="Banfield J.F."/>
            <person name="Atlas R.M."/>
            <person name="Andersen G.L."/>
        </authorList>
    </citation>
    <scope>NUCLEOTIDE SEQUENCE [LARGE SCALE GENOMIC DNA]</scope>
</reference>
<evidence type="ECO:0000256" key="5">
    <source>
        <dbReference type="ARBA" id="ARBA00023295"/>
    </source>
</evidence>
<evidence type="ECO:0000256" key="4">
    <source>
        <dbReference type="ARBA" id="ARBA00023277"/>
    </source>
</evidence>
<dbReference type="Gene3D" id="2.60.40.10">
    <property type="entry name" value="Immunoglobulins"/>
    <property type="match status" value="2"/>
</dbReference>
<dbReference type="Pfam" id="PF05345">
    <property type="entry name" value="He_PIG"/>
    <property type="match status" value="1"/>
</dbReference>
<dbReference type="PANTHER" id="PTHR31297:SF41">
    <property type="entry name" value="ENDOGLUCANASE, PUTATIVE (AFU_ORTHOLOGUE AFUA_5G01830)-RELATED"/>
    <property type="match status" value="1"/>
</dbReference>
<keyword evidence="4" id="KW-0119">Carbohydrate metabolism</keyword>
<dbReference type="GO" id="GO:0005509">
    <property type="term" value="F:calcium ion binding"/>
    <property type="evidence" value="ECO:0007669"/>
    <property type="project" value="InterPro"/>
</dbReference>
<dbReference type="InterPro" id="IPR050386">
    <property type="entry name" value="Glycosyl_hydrolase_5"/>
</dbReference>
<accession>A0A1Y5E2L6</accession>
<evidence type="ECO:0000313" key="10">
    <source>
        <dbReference type="Proteomes" id="UP000243053"/>
    </source>
</evidence>
<gene>
    <name evidence="9" type="ORF">A9Q75_16490</name>
</gene>
<evidence type="ECO:0000256" key="3">
    <source>
        <dbReference type="ARBA" id="ARBA00023001"/>
    </source>
</evidence>
<dbReference type="InterPro" id="IPR013783">
    <property type="entry name" value="Ig-like_fold"/>
</dbReference>
<dbReference type="InterPro" id="IPR015919">
    <property type="entry name" value="Cadherin-like_sf"/>
</dbReference>